<feature type="domain" description="DUF2357" evidence="1">
    <location>
        <begin position="81"/>
        <end position="338"/>
    </location>
</feature>
<dbReference type="KEGG" id="mca:MCA0121"/>
<gene>
    <name evidence="2" type="ordered locus">MCA0121</name>
</gene>
<dbReference type="eggNOG" id="COG1700">
    <property type="taxonomic scope" value="Bacteria"/>
</dbReference>
<dbReference type="Proteomes" id="UP000006821">
    <property type="component" value="Chromosome"/>
</dbReference>
<dbReference type="RefSeq" id="WP_010959491.1">
    <property type="nucleotide sequence ID" value="NC_002977.6"/>
</dbReference>
<dbReference type="AlphaFoldDB" id="Q60CI5"/>
<reference evidence="2 3" key="1">
    <citation type="journal article" date="2004" name="PLoS Biol.">
        <title>Genomic insights into methanotrophy: the complete genome sequence of Methylococcus capsulatus (Bath).</title>
        <authorList>
            <person name="Ward N.L."/>
            <person name="Larsen O."/>
            <person name="Sakwa J."/>
            <person name="Bruseth L."/>
            <person name="Khouri H.M."/>
            <person name="Durkin A.S."/>
            <person name="Dimitrov G."/>
            <person name="Jiang L."/>
            <person name="Scanlan D."/>
            <person name="Kang K.H."/>
            <person name="Lewis M.R."/>
            <person name="Nelson K.E."/>
            <person name="Methe B.A."/>
            <person name="Wu M."/>
            <person name="Heidelberg J.F."/>
            <person name="Paulsen I.T."/>
            <person name="Fouts D.E."/>
            <person name="Ravel J."/>
            <person name="Tettelin H."/>
            <person name="Ren Q."/>
            <person name="Read T.D."/>
            <person name="DeBoy R.T."/>
            <person name="Seshadri R."/>
            <person name="Salzberg S.L."/>
            <person name="Jensen H.B."/>
            <person name="Birkeland N.K."/>
            <person name="Nelson W.C."/>
            <person name="Dodson R.J."/>
            <person name="Grindhaug S.H."/>
            <person name="Holt I.E."/>
            <person name="Eidhammer I."/>
            <person name="Jonasen I."/>
            <person name="Vanaken S."/>
            <person name="Utterback T.R."/>
            <person name="Feldblyum T.V."/>
            <person name="Fraser C.M."/>
            <person name="Lillehaug J.R."/>
            <person name="Eisen J.A."/>
        </authorList>
    </citation>
    <scope>NUCLEOTIDE SEQUENCE [LARGE SCALE GENOMIC DNA]</scope>
    <source>
        <strain evidence="3">ATCC 33009 / NCIMB 11132 / Bath</strain>
    </source>
</reference>
<dbReference type="GeneID" id="88222471"/>
<evidence type="ECO:0000313" key="3">
    <source>
        <dbReference type="Proteomes" id="UP000006821"/>
    </source>
</evidence>
<evidence type="ECO:0000259" key="1">
    <source>
        <dbReference type="Pfam" id="PF09823"/>
    </source>
</evidence>
<organism evidence="2 3">
    <name type="scientific">Methylococcus capsulatus (strain ATCC 33009 / NCIMB 11132 / Bath)</name>
    <dbReference type="NCBI Taxonomy" id="243233"/>
    <lineage>
        <taxon>Bacteria</taxon>
        <taxon>Pseudomonadati</taxon>
        <taxon>Pseudomonadota</taxon>
        <taxon>Gammaproteobacteria</taxon>
        <taxon>Methylococcales</taxon>
        <taxon>Methylococcaceae</taxon>
        <taxon>Methylococcus</taxon>
    </lineage>
</organism>
<dbReference type="InterPro" id="IPR007505">
    <property type="entry name" value="PDDEXK_7"/>
</dbReference>
<protein>
    <submittedName>
        <fullName evidence="2">Conserved domain protein</fullName>
    </submittedName>
</protein>
<dbReference type="REBASE" id="10404">
    <property type="entry name" value="McaTMcrBP"/>
</dbReference>
<dbReference type="HOGENOM" id="CLU_027714_0_0_6"/>
<name>Q60CI5_METCA</name>
<proteinExistence type="predicted"/>
<sequence>MGETFFCRASRAVLITGEGNFPGLDENGWETLEDCAGVIEIDEWQTAYLRFYGEEPAQFSRCLNAVGAGRFERLPHHALPTYRINFQNHVGQSSLAGFRVKVVHRKITEEHFNAMLDFLCDQYATLIFSLRQIAGVHWRKDRAGRDNPYLQYLLIRRHLLHGRPDLDGIAVLVHRAMHERMVSTVEETSIDRVRDLDSAAAMTLLSRPAAWGRLETGHPLKDTALARSVFQRAGRRLFPGRVRSRRRHATVDTPENRFVKFFLTRLEQRLAQIKAMLGEGGGTFLHPEMGDEIGRLERCLDRFLDGPRWREVGELRHIPARSTVLQRRAGYRELFRLFALLQQASRHDANLLDFTALVEIKDAPLLYEYWCFFQVKQRLDARFGLPRRASIIAEAQPEEDALREGLRLDYGRGIALYYNATCAARSSGRLSSYSNDLRPDIILSDGDRLLILDAKYRGEASGDTGIESPNPADIDKMHTYREAIRNVWGAFVLYPGEKPEIHPAFTARGDSRYEGVGALVLAPDILSGEVDGSDEIERLISEFLERRKS</sequence>
<dbReference type="STRING" id="243233.MCA0121"/>
<dbReference type="InterPro" id="IPR018633">
    <property type="entry name" value="DUF2357"/>
</dbReference>
<accession>Q60CI5</accession>
<dbReference type="Pfam" id="PF09823">
    <property type="entry name" value="DUF2357"/>
    <property type="match status" value="1"/>
</dbReference>
<dbReference type="Pfam" id="PF04411">
    <property type="entry name" value="PDDEXK_7"/>
    <property type="match status" value="1"/>
</dbReference>
<evidence type="ECO:0000313" key="2">
    <source>
        <dbReference type="EMBL" id="AAU90672.1"/>
    </source>
</evidence>
<dbReference type="EMBL" id="AE017282">
    <property type="protein sequence ID" value="AAU90672.1"/>
    <property type="molecule type" value="Genomic_DNA"/>
</dbReference>